<comment type="similarity">
    <text evidence="1">Belongs to the TfdA dioxygenase family.</text>
</comment>
<evidence type="ECO:0000256" key="1">
    <source>
        <dbReference type="ARBA" id="ARBA00005896"/>
    </source>
</evidence>
<dbReference type="InterPro" id="IPR051323">
    <property type="entry name" value="AtsK-like"/>
</dbReference>
<dbReference type="Gene3D" id="3.60.130.10">
    <property type="entry name" value="Clavaminate synthase-like"/>
    <property type="match status" value="1"/>
</dbReference>
<keyword evidence="5" id="KW-0408">Iron</keyword>
<dbReference type="InterPro" id="IPR042098">
    <property type="entry name" value="TauD-like_sf"/>
</dbReference>
<dbReference type="PANTHER" id="PTHR30468">
    <property type="entry name" value="ALPHA-KETOGLUTARATE-DEPENDENT SULFONATE DIOXYGENASE"/>
    <property type="match status" value="1"/>
</dbReference>
<evidence type="ECO:0000256" key="4">
    <source>
        <dbReference type="ARBA" id="ARBA00023002"/>
    </source>
</evidence>
<evidence type="ECO:0000259" key="6">
    <source>
        <dbReference type="Pfam" id="PF02668"/>
    </source>
</evidence>
<evidence type="ECO:0000256" key="2">
    <source>
        <dbReference type="ARBA" id="ARBA00022723"/>
    </source>
</evidence>
<dbReference type="EMBL" id="CP103416">
    <property type="protein sequence ID" value="UVW36303.1"/>
    <property type="molecule type" value="Genomic_DNA"/>
</dbReference>
<keyword evidence="8" id="KW-1185">Reference proteome</keyword>
<reference evidence="7" key="1">
    <citation type="submission" date="2022-08" db="EMBL/GenBank/DDBJ databases">
        <title>Catabolic pathway analysis in culturable SAR92 clade bacteria reveals their overlooked roles in DMSP degradation in coastal seas.</title>
        <authorList>
            <person name="He X."/>
            <person name="Zhang X."/>
            <person name="Zhang Y."/>
        </authorList>
    </citation>
    <scope>NUCLEOTIDE SEQUENCE</scope>
    <source>
        <strain evidence="7">H455</strain>
    </source>
</reference>
<protein>
    <submittedName>
        <fullName evidence="7">TauD/TfdA family dioxygenase</fullName>
    </submittedName>
</protein>
<evidence type="ECO:0000256" key="3">
    <source>
        <dbReference type="ARBA" id="ARBA00022964"/>
    </source>
</evidence>
<keyword evidence="2" id="KW-0479">Metal-binding</keyword>
<gene>
    <name evidence="7" type="ORF">NYF23_06765</name>
</gene>
<accession>A0ABY5TR52</accession>
<evidence type="ECO:0000313" key="7">
    <source>
        <dbReference type="EMBL" id="UVW36303.1"/>
    </source>
</evidence>
<dbReference type="InterPro" id="IPR003819">
    <property type="entry name" value="TauD/TfdA-like"/>
</dbReference>
<organism evidence="7 8">
    <name type="scientific">SAR92 clade bacterium H455</name>
    <dbReference type="NCBI Taxonomy" id="2974818"/>
    <lineage>
        <taxon>Bacteria</taxon>
        <taxon>Pseudomonadati</taxon>
        <taxon>Pseudomonadota</taxon>
        <taxon>Gammaproteobacteria</taxon>
        <taxon>Cellvibrionales</taxon>
        <taxon>Porticoccaceae</taxon>
        <taxon>SAR92 clade</taxon>
    </lineage>
</organism>
<dbReference type="GO" id="GO:0051213">
    <property type="term" value="F:dioxygenase activity"/>
    <property type="evidence" value="ECO:0007669"/>
    <property type="project" value="UniProtKB-KW"/>
</dbReference>
<sequence length="278" mass="31314">MTFTVSVSGQACGASIEGLDLSQPLDSTTIEQIRAAWLEHHVVCFPDQSISDDDLERFSQYFGEFAGDPYIASLKDRKNIIQLRRTADEQTPIFADAWHTDWSFGEKPPAATILYGITIPPQGGHTSFINQHKALTTIPENLLKRIRNKVALHSAQKAYAPDGAYGDQEKDGDRGFTINCSDSAYAVQPHPLIRRHPETGEECLYGCLGYIIGIEGMNDEESMTLLSDLYLWQTREEFQYQHQWKAGMLVMWDNRSLLHKANGGYQGHERILHRTVVG</sequence>
<keyword evidence="4" id="KW-0560">Oxidoreductase</keyword>
<evidence type="ECO:0000256" key="5">
    <source>
        <dbReference type="ARBA" id="ARBA00023004"/>
    </source>
</evidence>
<name>A0ABY5TR52_9GAMM</name>
<feature type="domain" description="TauD/TfdA-like" evidence="6">
    <location>
        <begin position="10"/>
        <end position="275"/>
    </location>
</feature>
<keyword evidence="3 7" id="KW-0223">Dioxygenase</keyword>
<proteinExistence type="inferred from homology"/>
<dbReference type="PANTHER" id="PTHR30468:SF1">
    <property type="entry name" value="ALPHA-KETOGLUTARATE-DEPENDENT SULFONATE DIOXYGENASE"/>
    <property type="match status" value="1"/>
</dbReference>
<evidence type="ECO:0000313" key="8">
    <source>
        <dbReference type="Proteomes" id="UP001059934"/>
    </source>
</evidence>
<dbReference type="Pfam" id="PF02668">
    <property type="entry name" value="TauD"/>
    <property type="match status" value="1"/>
</dbReference>
<dbReference type="Proteomes" id="UP001059934">
    <property type="component" value="Chromosome"/>
</dbReference>
<dbReference type="SUPFAM" id="SSF51197">
    <property type="entry name" value="Clavaminate synthase-like"/>
    <property type="match status" value="1"/>
</dbReference>